<organism evidence="10">
    <name type="scientific">Ictalurus punctatus</name>
    <name type="common">Channel catfish</name>
    <name type="synonym">Silurus punctatus</name>
    <dbReference type="NCBI Taxonomy" id="7998"/>
    <lineage>
        <taxon>Eukaryota</taxon>
        <taxon>Metazoa</taxon>
        <taxon>Chordata</taxon>
        <taxon>Craniata</taxon>
        <taxon>Vertebrata</taxon>
        <taxon>Euteleostomi</taxon>
        <taxon>Actinopterygii</taxon>
        <taxon>Neopterygii</taxon>
        <taxon>Teleostei</taxon>
        <taxon>Ostariophysi</taxon>
        <taxon>Siluriformes</taxon>
        <taxon>Ictaluridae</taxon>
        <taxon>Ictalurus</taxon>
    </lineage>
</organism>
<dbReference type="GO" id="GO:0042026">
    <property type="term" value="P:protein refolding"/>
    <property type="evidence" value="ECO:0007669"/>
    <property type="project" value="TreeGrafter"/>
</dbReference>
<gene>
    <name evidence="10" type="primary">cryaba</name>
</gene>
<evidence type="ECO:0000256" key="2">
    <source>
        <dbReference type="ARBA" id="ARBA00022613"/>
    </source>
</evidence>
<dbReference type="InterPro" id="IPR003090">
    <property type="entry name" value="Alpha-crystallin_N"/>
</dbReference>
<dbReference type="InterPro" id="IPR001436">
    <property type="entry name" value="Alpha-crystallin/sHSP_animal"/>
</dbReference>
<dbReference type="GO" id="GO:0043066">
    <property type="term" value="P:negative regulation of apoptotic process"/>
    <property type="evidence" value="ECO:0007669"/>
    <property type="project" value="TreeGrafter"/>
</dbReference>
<dbReference type="Pfam" id="PF00011">
    <property type="entry name" value="HSP20"/>
    <property type="match status" value="1"/>
</dbReference>
<name>A0A0H3WJE6_ICTPU</name>
<keyword evidence="2" id="KW-0273">Eye lens protein</keyword>
<dbReference type="GO" id="GO:0005634">
    <property type="term" value="C:nucleus"/>
    <property type="evidence" value="ECO:0007669"/>
    <property type="project" value="TreeGrafter"/>
</dbReference>
<dbReference type="PANTHER" id="PTHR45640">
    <property type="entry name" value="HEAT SHOCK PROTEIN HSP-12.2-RELATED"/>
    <property type="match status" value="1"/>
</dbReference>
<evidence type="ECO:0000259" key="9">
    <source>
        <dbReference type="PROSITE" id="PS01031"/>
    </source>
</evidence>
<evidence type="ECO:0000256" key="1">
    <source>
        <dbReference type="ARBA" id="ARBA00018516"/>
    </source>
</evidence>
<reference evidence="10" key="1">
    <citation type="journal article" date="2015" name="Fish Shellfish Immunol.">
        <title>Hsp90, Hsp60 and sHsp families of heat shock protein genes in channel catfish and their expression after bacterial infections.</title>
        <authorList>
            <person name="Xie Y."/>
            <person name="Song L."/>
            <person name="Weng Z."/>
            <person name="Liu S."/>
            <person name="Liu Z."/>
        </authorList>
    </citation>
    <scope>NUCLEOTIDE SEQUENCE</scope>
</reference>
<dbReference type="Gene3D" id="2.60.40.790">
    <property type="match status" value="1"/>
</dbReference>
<evidence type="ECO:0000256" key="6">
    <source>
        <dbReference type="ARBA" id="ARBA00030175"/>
    </source>
</evidence>
<accession>A0A0H3WJE6</accession>
<keyword evidence="5" id="KW-0007">Acetylation</keyword>
<feature type="domain" description="SHSP" evidence="9">
    <location>
        <begin position="38"/>
        <end position="146"/>
    </location>
</feature>
<evidence type="ECO:0000256" key="5">
    <source>
        <dbReference type="ARBA" id="ARBA00022990"/>
    </source>
</evidence>
<dbReference type="InterPro" id="IPR002068">
    <property type="entry name" value="A-crystallin/Hsp20_dom"/>
</dbReference>
<dbReference type="EMBL" id="KP126797">
    <property type="protein sequence ID" value="AKM12723.1"/>
    <property type="molecule type" value="mRNA"/>
</dbReference>
<evidence type="ECO:0000313" key="10">
    <source>
        <dbReference type="EMBL" id="AKM12723.1"/>
    </source>
</evidence>
<dbReference type="GO" id="GO:0009408">
    <property type="term" value="P:response to heat"/>
    <property type="evidence" value="ECO:0007669"/>
    <property type="project" value="TreeGrafter"/>
</dbReference>
<dbReference type="PRINTS" id="PR00299">
    <property type="entry name" value="ACRYSTALLIN"/>
</dbReference>
<protein>
    <recommendedName>
        <fullName evidence="1">Alpha-crystallin B chain</fullName>
    </recommendedName>
    <alternativeName>
        <fullName evidence="6">Alpha(B)-crystallin</fullName>
    </alternativeName>
</protein>
<keyword evidence="3" id="KW-0479">Metal-binding</keyword>
<sequence length="153" mass="17814">MPGFFPLRIFDQHFWDQWDSEFFAPFHSLFYYQPYISCHRSWWDTGMSEVKKGKDHFVINLDVKHFNPEELSVKISDEYVNICGKHKEREDEQGYVAREFFRKYKVPAGVDSKTFTSCLSSDGVLSICAPQNLQDLAVCSIPITCEEKVSAPK</sequence>
<dbReference type="GO" id="GO:0051082">
    <property type="term" value="F:unfolded protein binding"/>
    <property type="evidence" value="ECO:0007669"/>
    <property type="project" value="TreeGrafter"/>
</dbReference>
<evidence type="ECO:0000256" key="7">
    <source>
        <dbReference type="PROSITE-ProRule" id="PRU00285"/>
    </source>
</evidence>
<evidence type="ECO:0000256" key="8">
    <source>
        <dbReference type="RuleBase" id="RU003616"/>
    </source>
</evidence>
<dbReference type="PROSITE" id="PS01031">
    <property type="entry name" value="SHSP"/>
    <property type="match status" value="1"/>
</dbReference>
<keyword evidence="4" id="KW-0862">Zinc</keyword>
<dbReference type="GO" id="GO:0046872">
    <property type="term" value="F:metal ion binding"/>
    <property type="evidence" value="ECO:0007669"/>
    <property type="project" value="UniProtKB-KW"/>
</dbReference>
<dbReference type="GO" id="GO:0005737">
    <property type="term" value="C:cytoplasm"/>
    <property type="evidence" value="ECO:0007669"/>
    <property type="project" value="TreeGrafter"/>
</dbReference>
<dbReference type="SUPFAM" id="SSF49764">
    <property type="entry name" value="HSP20-like chaperones"/>
    <property type="match status" value="1"/>
</dbReference>
<comment type="similarity">
    <text evidence="7 8">Belongs to the small heat shock protein (HSP20) family.</text>
</comment>
<evidence type="ECO:0000256" key="4">
    <source>
        <dbReference type="ARBA" id="ARBA00022833"/>
    </source>
</evidence>
<dbReference type="AlphaFoldDB" id="A0A0H3WJE6"/>
<dbReference type="Pfam" id="PF00525">
    <property type="entry name" value="Crystallin"/>
    <property type="match status" value="1"/>
</dbReference>
<dbReference type="GO" id="GO:0005212">
    <property type="term" value="F:structural constituent of eye lens"/>
    <property type="evidence" value="ECO:0007669"/>
    <property type="project" value="UniProtKB-KW"/>
</dbReference>
<dbReference type="PANTHER" id="PTHR45640:SF5">
    <property type="entry name" value="ALPHA-CRYSTALLIN B CHAIN"/>
    <property type="match status" value="1"/>
</dbReference>
<proteinExistence type="evidence at transcript level"/>
<dbReference type="InterPro" id="IPR008978">
    <property type="entry name" value="HSP20-like_chaperone"/>
</dbReference>
<evidence type="ECO:0000256" key="3">
    <source>
        <dbReference type="ARBA" id="ARBA00022723"/>
    </source>
</evidence>